<name>A0A918IDE0_9ACTN</name>
<reference evidence="1" key="1">
    <citation type="journal article" date="2014" name="Int. J. Syst. Evol. Microbiol.">
        <title>Complete genome sequence of Corynebacterium casei LMG S-19264T (=DSM 44701T), isolated from a smear-ripened cheese.</title>
        <authorList>
            <consortium name="US DOE Joint Genome Institute (JGI-PGF)"/>
            <person name="Walter F."/>
            <person name="Albersmeier A."/>
            <person name="Kalinowski J."/>
            <person name="Ruckert C."/>
        </authorList>
    </citation>
    <scope>NUCLEOTIDE SEQUENCE</scope>
    <source>
        <strain evidence="1">JCM 4369</strain>
    </source>
</reference>
<reference evidence="1" key="2">
    <citation type="submission" date="2020-09" db="EMBL/GenBank/DDBJ databases">
        <authorList>
            <person name="Sun Q."/>
            <person name="Ohkuma M."/>
        </authorList>
    </citation>
    <scope>NUCLEOTIDE SEQUENCE</scope>
    <source>
        <strain evidence="1">JCM 4369</strain>
    </source>
</reference>
<organism evidence="1 2">
    <name type="scientific">Streptomyces filipinensis</name>
    <dbReference type="NCBI Taxonomy" id="66887"/>
    <lineage>
        <taxon>Bacteria</taxon>
        <taxon>Bacillati</taxon>
        <taxon>Actinomycetota</taxon>
        <taxon>Actinomycetes</taxon>
        <taxon>Kitasatosporales</taxon>
        <taxon>Streptomycetaceae</taxon>
        <taxon>Streptomyces</taxon>
    </lineage>
</organism>
<evidence type="ECO:0000313" key="1">
    <source>
        <dbReference type="EMBL" id="GGV00691.1"/>
    </source>
</evidence>
<keyword evidence="2" id="KW-1185">Reference proteome</keyword>
<dbReference type="Proteomes" id="UP000618795">
    <property type="component" value="Unassembled WGS sequence"/>
</dbReference>
<dbReference type="RefSeq" id="WP_191874992.1">
    <property type="nucleotide sequence ID" value="NZ_BMTD01000008.1"/>
</dbReference>
<dbReference type="EMBL" id="BMTD01000008">
    <property type="protein sequence ID" value="GGV00691.1"/>
    <property type="molecule type" value="Genomic_DNA"/>
</dbReference>
<gene>
    <name evidence="1" type="ORF">GCM10010260_41580</name>
</gene>
<proteinExistence type="predicted"/>
<comment type="caution">
    <text evidence="1">The sequence shown here is derived from an EMBL/GenBank/DDBJ whole genome shotgun (WGS) entry which is preliminary data.</text>
</comment>
<accession>A0A918IDE0</accession>
<evidence type="ECO:0000313" key="2">
    <source>
        <dbReference type="Proteomes" id="UP000618795"/>
    </source>
</evidence>
<protein>
    <submittedName>
        <fullName evidence="1">Uncharacterized protein</fullName>
    </submittedName>
</protein>
<dbReference type="AlphaFoldDB" id="A0A918IDE0"/>
<sequence length="52" mass="5306">MSVARTAVRGPSRPVADDDAVAGLVRLQVAGGALWRVAGVKLFMDGTSVPSP</sequence>